<protein>
    <submittedName>
        <fullName evidence="1">NAD+ synthase</fullName>
    </submittedName>
</protein>
<keyword evidence="2" id="KW-1185">Reference proteome</keyword>
<gene>
    <name evidence="1" type="ORF">SAMN06297397_2602</name>
</gene>
<dbReference type="EMBL" id="FWXZ01000006">
    <property type="protein sequence ID" value="SMC80535.1"/>
    <property type="molecule type" value="Genomic_DNA"/>
</dbReference>
<evidence type="ECO:0000313" key="2">
    <source>
        <dbReference type="Proteomes" id="UP000192328"/>
    </source>
</evidence>
<reference evidence="1" key="1">
    <citation type="submission" date="2017-04" db="EMBL/GenBank/DDBJ databases">
        <authorList>
            <person name="Varghese N."/>
            <person name="Submissions S."/>
        </authorList>
    </citation>
    <scope>NUCLEOTIDE SEQUENCE</scope>
    <source>
        <strain evidence="1">WTE2008</strain>
    </source>
</reference>
<proteinExistence type="predicted"/>
<dbReference type="Proteomes" id="UP000192328">
    <property type="component" value="Unassembled WGS sequence"/>
</dbReference>
<organism evidence="1 2">
    <name type="scientific">Aristaeella lactis</name>
    <dbReference type="NCBI Taxonomy" id="3046383"/>
    <lineage>
        <taxon>Bacteria</taxon>
        <taxon>Bacillati</taxon>
        <taxon>Bacillota</taxon>
        <taxon>Clostridia</taxon>
        <taxon>Eubacteriales</taxon>
        <taxon>Aristaeellaceae</taxon>
        <taxon>Aristaeella</taxon>
    </lineage>
</organism>
<accession>A0AC61PNZ4</accession>
<evidence type="ECO:0000313" key="1">
    <source>
        <dbReference type="EMBL" id="SMC80535.1"/>
    </source>
</evidence>
<sequence>MSTYQFNAEATRDRLVELIRKTAERQGFSRVVIGISGGKDSTVTAALCARALGKENVYGVMLPDGEQKDISDSRKVCESLGINQRTVNIGAIHQALKAVTDQNGITAEAGEFSVEYSRQADINVGPRLRMTVLRYIAQALNARLAGTGNLSEATTGYCTKDGDTSCDFAVLGKLTSVEVVEVGKTIAELPRELVEKTPSDGLSGKSDEENMGLRYADIHLYLREGTCGNPETDEKIRRREAANMHKRRMPLTLDPFEKE</sequence>
<comment type="caution">
    <text evidence="1">The sequence shown here is derived from an EMBL/GenBank/DDBJ whole genome shotgun (WGS) entry which is preliminary data.</text>
</comment>
<name>A0AC61PNZ4_9FIRM</name>